<dbReference type="PANTHER" id="PTHR45913">
    <property type="entry name" value="EPM2A-INTERACTING PROTEIN 1"/>
    <property type="match status" value="1"/>
</dbReference>
<dbReference type="OrthoDB" id="6769643at2759"/>
<name>A0A8K0P4J3_LADFU</name>
<sequence length="193" mass="22049">MRCLKCYGLGHTNMECKSKEIICGHCALDESTDATDTAQLAIFIRGIDKEFNITEELASLVPLKDTTRSVDLYEAVKATLARFSLTIDKMFGMVTDGANKTNRRQCKKDGLFVFHEVRWLSRGKMLKHFYDLRNEIKCFMDSKGKPVPELENENWLADLAFLVDITAHLNELNMRLQGENQLINDMFQAVTAF</sequence>
<evidence type="ECO:0000313" key="1">
    <source>
        <dbReference type="EMBL" id="KAG8235640.1"/>
    </source>
</evidence>
<comment type="caution">
    <text evidence="1">The sequence shown here is derived from an EMBL/GenBank/DDBJ whole genome shotgun (WGS) entry which is preliminary data.</text>
</comment>
<organism evidence="1 2">
    <name type="scientific">Ladona fulva</name>
    <name type="common">Scarce chaser dragonfly</name>
    <name type="synonym">Libellula fulva</name>
    <dbReference type="NCBI Taxonomy" id="123851"/>
    <lineage>
        <taxon>Eukaryota</taxon>
        <taxon>Metazoa</taxon>
        <taxon>Ecdysozoa</taxon>
        <taxon>Arthropoda</taxon>
        <taxon>Hexapoda</taxon>
        <taxon>Insecta</taxon>
        <taxon>Pterygota</taxon>
        <taxon>Palaeoptera</taxon>
        <taxon>Odonata</taxon>
        <taxon>Epiprocta</taxon>
        <taxon>Anisoptera</taxon>
        <taxon>Libelluloidea</taxon>
        <taxon>Libellulidae</taxon>
        <taxon>Ladona</taxon>
    </lineage>
</organism>
<reference evidence="1" key="2">
    <citation type="submission" date="2017-10" db="EMBL/GenBank/DDBJ databases">
        <title>Ladona fulva Genome sequencing and assembly.</title>
        <authorList>
            <person name="Murali S."/>
            <person name="Richards S."/>
            <person name="Bandaranaike D."/>
            <person name="Bellair M."/>
            <person name="Blankenburg K."/>
            <person name="Chao H."/>
            <person name="Dinh H."/>
            <person name="Doddapaneni H."/>
            <person name="Dugan-Rocha S."/>
            <person name="Elkadiri S."/>
            <person name="Gnanaolivu R."/>
            <person name="Hernandez B."/>
            <person name="Skinner E."/>
            <person name="Javaid M."/>
            <person name="Lee S."/>
            <person name="Li M."/>
            <person name="Ming W."/>
            <person name="Munidasa M."/>
            <person name="Muniz J."/>
            <person name="Nguyen L."/>
            <person name="Hughes D."/>
            <person name="Osuji N."/>
            <person name="Pu L.-L."/>
            <person name="Puazo M."/>
            <person name="Qu C."/>
            <person name="Quiroz J."/>
            <person name="Raj R."/>
            <person name="Weissenberger G."/>
            <person name="Xin Y."/>
            <person name="Zou X."/>
            <person name="Han Y."/>
            <person name="Worley K."/>
            <person name="Muzny D."/>
            <person name="Gibbs R."/>
        </authorList>
    </citation>
    <scope>NUCLEOTIDE SEQUENCE</scope>
    <source>
        <strain evidence="1">Sampled in the wild</strain>
    </source>
</reference>
<dbReference type="AlphaFoldDB" id="A0A8K0P4J3"/>
<dbReference type="PANTHER" id="PTHR45913:SF21">
    <property type="entry name" value="DUF4371 DOMAIN-CONTAINING PROTEIN"/>
    <property type="match status" value="1"/>
</dbReference>
<accession>A0A8K0P4J3</accession>
<dbReference type="Proteomes" id="UP000792457">
    <property type="component" value="Unassembled WGS sequence"/>
</dbReference>
<gene>
    <name evidence="1" type="ORF">J437_LFUL013631</name>
</gene>
<protein>
    <submittedName>
        <fullName evidence="1">Uncharacterized protein</fullName>
    </submittedName>
</protein>
<evidence type="ECO:0000313" key="2">
    <source>
        <dbReference type="Proteomes" id="UP000792457"/>
    </source>
</evidence>
<dbReference type="EMBL" id="KZ308934">
    <property type="protein sequence ID" value="KAG8235640.1"/>
    <property type="molecule type" value="Genomic_DNA"/>
</dbReference>
<keyword evidence="2" id="KW-1185">Reference proteome</keyword>
<reference evidence="1" key="1">
    <citation type="submission" date="2013-04" db="EMBL/GenBank/DDBJ databases">
        <authorList>
            <person name="Qu J."/>
            <person name="Murali S.C."/>
            <person name="Bandaranaike D."/>
            <person name="Bellair M."/>
            <person name="Blankenburg K."/>
            <person name="Chao H."/>
            <person name="Dinh H."/>
            <person name="Doddapaneni H."/>
            <person name="Downs B."/>
            <person name="Dugan-Rocha S."/>
            <person name="Elkadiri S."/>
            <person name="Gnanaolivu R.D."/>
            <person name="Hernandez B."/>
            <person name="Javaid M."/>
            <person name="Jayaseelan J.C."/>
            <person name="Lee S."/>
            <person name="Li M."/>
            <person name="Ming W."/>
            <person name="Munidasa M."/>
            <person name="Muniz J."/>
            <person name="Nguyen L."/>
            <person name="Ongeri F."/>
            <person name="Osuji N."/>
            <person name="Pu L.-L."/>
            <person name="Puazo M."/>
            <person name="Qu C."/>
            <person name="Quiroz J."/>
            <person name="Raj R."/>
            <person name="Weissenberger G."/>
            <person name="Xin Y."/>
            <person name="Zou X."/>
            <person name="Han Y."/>
            <person name="Richards S."/>
            <person name="Worley K."/>
            <person name="Muzny D."/>
            <person name="Gibbs R."/>
        </authorList>
    </citation>
    <scope>NUCLEOTIDE SEQUENCE</scope>
    <source>
        <strain evidence="1">Sampled in the wild</strain>
    </source>
</reference>
<proteinExistence type="predicted"/>